<dbReference type="Proteomes" id="UP001318040">
    <property type="component" value="Chromosome 33"/>
</dbReference>
<feature type="region of interest" description="Disordered" evidence="1">
    <location>
        <begin position="389"/>
        <end position="467"/>
    </location>
</feature>
<dbReference type="InterPro" id="IPR018980">
    <property type="entry name" value="FERM_PH-like_C"/>
</dbReference>
<dbReference type="InterPro" id="IPR019749">
    <property type="entry name" value="Band_41_domain"/>
</dbReference>
<evidence type="ECO:0000256" key="1">
    <source>
        <dbReference type="SAM" id="MobiDB-lite"/>
    </source>
</evidence>
<dbReference type="RefSeq" id="XP_032820741.1">
    <property type="nucleotide sequence ID" value="XM_032964850.1"/>
</dbReference>
<reference evidence="4 5" key="1">
    <citation type="submission" date="2025-04" db="UniProtKB">
        <authorList>
            <consortium name="RefSeq"/>
        </authorList>
    </citation>
    <scope>IDENTIFICATION</scope>
    <source>
        <tissue evidence="4 5">Sperm</tissue>
    </source>
</reference>
<dbReference type="PANTHER" id="PTHR13429">
    <property type="entry name" value="FERM DOMAIN (PROTEIN4.1-EZRIN-RADIXIN-MOESIN) FAMILY"/>
    <property type="match status" value="1"/>
</dbReference>
<dbReference type="SUPFAM" id="SSF47031">
    <property type="entry name" value="Second domain of FERM"/>
    <property type="match status" value="1"/>
</dbReference>
<dbReference type="GO" id="GO:0035332">
    <property type="term" value="P:positive regulation of hippo signaling"/>
    <property type="evidence" value="ECO:0007669"/>
    <property type="project" value="TreeGrafter"/>
</dbReference>
<dbReference type="Pfam" id="PF09379">
    <property type="entry name" value="FERM_N"/>
    <property type="match status" value="1"/>
</dbReference>
<dbReference type="InterPro" id="IPR018979">
    <property type="entry name" value="FERM_N"/>
</dbReference>
<dbReference type="KEGG" id="pmrn:116948310"/>
<dbReference type="AlphaFoldDB" id="A0AAJ7TPR8"/>
<dbReference type="InterPro" id="IPR035963">
    <property type="entry name" value="FERM_2"/>
</dbReference>
<dbReference type="RefSeq" id="XP_032820742.1">
    <property type="nucleotide sequence ID" value="XM_032964851.1"/>
</dbReference>
<dbReference type="SMART" id="SM00295">
    <property type="entry name" value="B41"/>
    <property type="match status" value="1"/>
</dbReference>
<accession>A0AAJ7TPR8</accession>
<dbReference type="InterPro" id="IPR019748">
    <property type="entry name" value="FERM_central"/>
</dbReference>
<proteinExistence type="predicted"/>
<evidence type="ECO:0000259" key="2">
    <source>
        <dbReference type="PROSITE" id="PS50057"/>
    </source>
</evidence>
<name>A0AAJ7TPR8_PETMA</name>
<dbReference type="InterPro" id="IPR000299">
    <property type="entry name" value="FERM_domain"/>
</dbReference>
<dbReference type="SUPFAM" id="SSF50729">
    <property type="entry name" value="PH domain-like"/>
    <property type="match status" value="1"/>
</dbReference>
<evidence type="ECO:0000313" key="5">
    <source>
        <dbReference type="RefSeq" id="XP_032820742.1"/>
    </source>
</evidence>
<dbReference type="Pfam" id="PF09380">
    <property type="entry name" value="FERM_C"/>
    <property type="match status" value="1"/>
</dbReference>
<feature type="domain" description="FERM" evidence="2">
    <location>
        <begin position="17"/>
        <end position="322"/>
    </location>
</feature>
<dbReference type="CDD" id="cd14473">
    <property type="entry name" value="FERM_B-lobe"/>
    <property type="match status" value="1"/>
</dbReference>
<dbReference type="CTD" id="122786"/>
<dbReference type="InterPro" id="IPR047145">
    <property type="entry name" value="FRMD6-like"/>
</dbReference>
<evidence type="ECO:0000313" key="4">
    <source>
        <dbReference type="RefSeq" id="XP_032820741.1"/>
    </source>
</evidence>
<dbReference type="RefSeq" id="XP_032820743.1">
    <property type="nucleotide sequence ID" value="XM_032964852.1"/>
</dbReference>
<dbReference type="Gene3D" id="1.20.80.10">
    <property type="match status" value="1"/>
</dbReference>
<dbReference type="Gene3D" id="3.10.20.90">
    <property type="entry name" value="Phosphatidylinositol 3-kinase Catalytic Subunit, Chain A, domain 1"/>
    <property type="match status" value="1"/>
</dbReference>
<gene>
    <name evidence="4 5 6" type="primary">FRMD6</name>
</gene>
<dbReference type="Gene3D" id="2.30.29.30">
    <property type="entry name" value="Pleckstrin-homology domain (PH domain)/Phosphotyrosine-binding domain (PTB)"/>
    <property type="match status" value="1"/>
</dbReference>
<keyword evidence="3" id="KW-1185">Reference proteome</keyword>
<organism evidence="3 4">
    <name type="scientific">Petromyzon marinus</name>
    <name type="common">Sea lamprey</name>
    <dbReference type="NCBI Taxonomy" id="7757"/>
    <lineage>
        <taxon>Eukaryota</taxon>
        <taxon>Metazoa</taxon>
        <taxon>Chordata</taxon>
        <taxon>Craniata</taxon>
        <taxon>Vertebrata</taxon>
        <taxon>Cyclostomata</taxon>
        <taxon>Hyperoartia</taxon>
        <taxon>Petromyzontiformes</taxon>
        <taxon>Petromyzontidae</taxon>
        <taxon>Petromyzon</taxon>
    </lineage>
</organism>
<sequence>MSGRLGFQNNRRMQERRRVRVLLPTGDDLSIIIPVKTTCRELFSQVCDLLKLKDPNFFGLSVLTNNEHIFMDLEQKLTKYCPKEWKKEASRGIDHFGPPFNIHFRVQYYVENGKLISDRVARFYYYNHLKSQVLSSQCALREEAYFLLAAHALQADLGDFRPSRHQGRYFQPEAYFPAWVIKKRGGDYIVRHVPAMHQDQAGMSANESQLCYIREAARLEDVPVHFYALFKEKKDDEPTLLLGLTLKGLQIYQGLSAESQQLLYDFPWSNVGKLIFMGKKFEMEPDGLPSARKLVFYTGSPLRLRHLLLLLSTSHRLFMTVQPLLRHLRRLEDSEAQKRYRESYISDALEMELERLGSRARSSGECSGGTNSGNGSVVAGGIAAGRAGAGSFSSVGSTNTSGIESDAKTQPGKEPCSRFPRSPGSERMSCVSTGRKGPLQACSSVDSHGSSHTSGVGSAGQEHHEGDSPLHEVEMLVDDPSDLVFLQRADSTDDSISSTYIYVTQEDLETPCVNTHAGLVVKMLSCGLSESPDLLQGSPGITSSQKGQAALKAQSPKTGRYPRPAFGAKTSKLAETSFPAGRPWPGVSASSAAMALLDDESLPEFVV</sequence>
<dbReference type="InterPro" id="IPR011993">
    <property type="entry name" value="PH-like_dom_sf"/>
</dbReference>
<dbReference type="InterPro" id="IPR029071">
    <property type="entry name" value="Ubiquitin-like_domsf"/>
</dbReference>
<dbReference type="InterPro" id="IPR014352">
    <property type="entry name" value="FERM/acyl-CoA-bd_prot_sf"/>
</dbReference>
<dbReference type="PROSITE" id="PS50057">
    <property type="entry name" value="FERM_3"/>
    <property type="match status" value="1"/>
</dbReference>
<dbReference type="PANTHER" id="PTHR13429:SF11">
    <property type="entry name" value="FERM DOMAIN-CONTAINING PROTEIN 6"/>
    <property type="match status" value="1"/>
</dbReference>
<feature type="compositionally biased region" description="Low complexity" evidence="1">
    <location>
        <begin position="443"/>
        <end position="460"/>
    </location>
</feature>
<evidence type="ECO:0000313" key="6">
    <source>
        <dbReference type="RefSeq" id="XP_032820743.1"/>
    </source>
</evidence>
<evidence type="ECO:0000313" key="3">
    <source>
        <dbReference type="Proteomes" id="UP001318040"/>
    </source>
</evidence>
<dbReference type="SMART" id="SM01196">
    <property type="entry name" value="FERM_C"/>
    <property type="match status" value="1"/>
</dbReference>
<dbReference type="GO" id="GO:0098592">
    <property type="term" value="C:cytoplasmic side of apical plasma membrane"/>
    <property type="evidence" value="ECO:0007669"/>
    <property type="project" value="TreeGrafter"/>
</dbReference>
<protein>
    <submittedName>
        <fullName evidence="4 5">FERM domain-containing protein 6</fullName>
    </submittedName>
</protein>
<dbReference type="Pfam" id="PF00373">
    <property type="entry name" value="FERM_M"/>
    <property type="match status" value="1"/>
</dbReference>
<dbReference type="SUPFAM" id="SSF54236">
    <property type="entry name" value="Ubiquitin-like"/>
    <property type="match status" value="1"/>
</dbReference>
<feature type="region of interest" description="Disordered" evidence="1">
    <location>
        <begin position="538"/>
        <end position="565"/>
    </location>
</feature>